<accession>T1KG47</accession>
<dbReference type="EnsemblMetazoa" id="tetur10g05490.1">
    <property type="protein sequence ID" value="tetur10g05490.1"/>
    <property type="gene ID" value="tetur10g05490"/>
</dbReference>
<proteinExistence type="predicted"/>
<dbReference type="HOGENOM" id="CLU_2124198_0_0_1"/>
<reference evidence="3" key="1">
    <citation type="submission" date="2011-08" db="EMBL/GenBank/DDBJ databases">
        <authorList>
            <person name="Rombauts S."/>
        </authorList>
    </citation>
    <scope>NUCLEOTIDE SEQUENCE</scope>
    <source>
        <strain evidence="3">London</strain>
    </source>
</reference>
<evidence type="ECO:0000256" key="1">
    <source>
        <dbReference type="SAM" id="SignalP"/>
    </source>
</evidence>
<evidence type="ECO:0008006" key="4">
    <source>
        <dbReference type="Google" id="ProtNLM"/>
    </source>
</evidence>
<name>T1KG47_TETUR</name>
<dbReference type="EMBL" id="CAEY01000044">
    <property type="status" value="NOT_ANNOTATED_CDS"/>
    <property type="molecule type" value="Genomic_DNA"/>
</dbReference>
<keyword evidence="1" id="KW-0732">Signal</keyword>
<reference evidence="2" key="2">
    <citation type="submission" date="2015-06" db="UniProtKB">
        <authorList>
            <consortium name="EnsemblMetazoa"/>
        </authorList>
    </citation>
    <scope>IDENTIFICATION</scope>
</reference>
<organism evidence="2 3">
    <name type="scientific">Tetranychus urticae</name>
    <name type="common">Two-spotted spider mite</name>
    <dbReference type="NCBI Taxonomy" id="32264"/>
    <lineage>
        <taxon>Eukaryota</taxon>
        <taxon>Metazoa</taxon>
        <taxon>Ecdysozoa</taxon>
        <taxon>Arthropoda</taxon>
        <taxon>Chelicerata</taxon>
        <taxon>Arachnida</taxon>
        <taxon>Acari</taxon>
        <taxon>Acariformes</taxon>
        <taxon>Trombidiformes</taxon>
        <taxon>Prostigmata</taxon>
        <taxon>Eleutherengona</taxon>
        <taxon>Raphignathae</taxon>
        <taxon>Tetranychoidea</taxon>
        <taxon>Tetranychidae</taxon>
        <taxon>Tetranychus</taxon>
    </lineage>
</organism>
<evidence type="ECO:0000313" key="3">
    <source>
        <dbReference type="Proteomes" id="UP000015104"/>
    </source>
</evidence>
<protein>
    <recommendedName>
        <fullName evidence="4">Magnesium transporter MgtE intracellular domain-containing protein</fullName>
    </recommendedName>
</protein>
<feature type="signal peptide" evidence="1">
    <location>
        <begin position="1"/>
        <end position="23"/>
    </location>
</feature>
<dbReference type="AlphaFoldDB" id="T1KG47"/>
<sequence length="114" mass="12350">MKLISVLSLLLLARTALFSLVTADDDMNDSSEVLTPEVLGRIIKDLPSETLGAIVLSLTSEQIKALQEANVIGAINPDLISRQKIGDALRESSDEDLQRALGTYRNKEANSDLV</sequence>
<keyword evidence="3" id="KW-1185">Reference proteome</keyword>
<evidence type="ECO:0000313" key="2">
    <source>
        <dbReference type="EnsemblMetazoa" id="tetur10g05490.1"/>
    </source>
</evidence>
<feature type="chain" id="PRO_5004581333" description="Magnesium transporter MgtE intracellular domain-containing protein" evidence="1">
    <location>
        <begin position="24"/>
        <end position="114"/>
    </location>
</feature>
<dbReference type="Proteomes" id="UP000015104">
    <property type="component" value="Unassembled WGS sequence"/>
</dbReference>